<gene>
    <name evidence="2" type="ORF">PLEPLA_LOCUS16004</name>
</gene>
<proteinExistence type="predicted"/>
<evidence type="ECO:0000256" key="1">
    <source>
        <dbReference type="SAM" id="MobiDB-lite"/>
    </source>
</evidence>
<feature type="compositionally biased region" description="Basic and acidic residues" evidence="1">
    <location>
        <begin position="30"/>
        <end position="44"/>
    </location>
</feature>
<accession>A0A9N7UBW2</accession>
<protein>
    <submittedName>
        <fullName evidence="2">Uncharacterized protein</fullName>
    </submittedName>
</protein>
<dbReference type="Proteomes" id="UP001153269">
    <property type="component" value="Unassembled WGS sequence"/>
</dbReference>
<evidence type="ECO:0000313" key="2">
    <source>
        <dbReference type="EMBL" id="CAB1428050.1"/>
    </source>
</evidence>
<evidence type="ECO:0000313" key="3">
    <source>
        <dbReference type="Proteomes" id="UP001153269"/>
    </source>
</evidence>
<reference evidence="2" key="1">
    <citation type="submission" date="2020-03" db="EMBL/GenBank/DDBJ databases">
        <authorList>
            <person name="Weist P."/>
        </authorList>
    </citation>
    <scope>NUCLEOTIDE SEQUENCE</scope>
</reference>
<comment type="caution">
    <text evidence="2">The sequence shown here is derived from an EMBL/GenBank/DDBJ whole genome shotgun (WGS) entry which is preliminary data.</text>
</comment>
<dbReference type="EMBL" id="CADEAL010001015">
    <property type="protein sequence ID" value="CAB1428050.1"/>
    <property type="molecule type" value="Genomic_DNA"/>
</dbReference>
<feature type="region of interest" description="Disordered" evidence="1">
    <location>
        <begin position="1"/>
        <end position="44"/>
    </location>
</feature>
<sequence length="163" mass="18454">MSQHALCQAAAGGSGEEEKEREKSKRRGKKEKERERRGGGGRREEGDTLCFQCLERNAKHHRGNYPITHQPPESRRRRLARSVHGSIMAMTSVLLQVEREKSLDEGPERVTWSVLRENRPLPVTWIPGNDFTSSCVRRTLTRLQTPSAAGTVGGDWLRESFSC</sequence>
<name>A0A9N7UBW2_PLEPL</name>
<organism evidence="2 3">
    <name type="scientific">Pleuronectes platessa</name>
    <name type="common">European plaice</name>
    <dbReference type="NCBI Taxonomy" id="8262"/>
    <lineage>
        <taxon>Eukaryota</taxon>
        <taxon>Metazoa</taxon>
        <taxon>Chordata</taxon>
        <taxon>Craniata</taxon>
        <taxon>Vertebrata</taxon>
        <taxon>Euteleostomi</taxon>
        <taxon>Actinopterygii</taxon>
        <taxon>Neopterygii</taxon>
        <taxon>Teleostei</taxon>
        <taxon>Neoteleostei</taxon>
        <taxon>Acanthomorphata</taxon>
        <taxon>Carangaria</taxon>
        <taxon>Pleuronectiformes</taxon>
        <taxon>Pleuronectoidei</taxon>
        <taxon>Pleuronectidae</taxon>
        <taxon>Pleuronectes</taxon>
    </lineage>
</organism>
<dbReference type="AlphaFoldDB" id="A0A9N7UBW2"/>
<keyword evidence="3" id="KW-1185">Reference proteome</keyword>